<organism evidence="1">
    <name type="scientific">Anguilla anguilla</name>
    <name type="common">European freshwater eel</name>
    <name type="synonym">Muraena anguilla</name>
    <dbReference type="NCBI Taxonomy" id="7936"/>
    <lineage>
        <taxon>Eukaryota</taxon>
        <taxon>Metazoa</taxon>
        <taxon>Chordata</taxon>
        <taxon>Craniata</taxon>
        <taxon>Vertebrata</taxon>
        <taxon>Euteleostomi</taxon>
        <taxon>Actinopterygii</taxon>
        <taxon>Neopterygii</taxon>
        <taxon>Teleostei</taxon>
        <taxon>Anguilliformes</taxon>
        <taxon>Anguillidae</taxon>
        <taxon>Anguilla</taxon>
    </lineage>
</organism>
<sequence length="20" mass="2290">MFVTDLGSYTIGQQVWPAIY</sequence>
<dbReference type="EMBL" id="GBXM01075784">
    <property type="protein sequence ID" value="JAH32793.1"/>
    <property type="molecule type" value="Transcribed_RNA"/>
</dbReference>
<protein>
    <submittedName>
        <fullName evidence="1">Uncharacterized protein</fullName>
    </submittedName>
</protein>
<name>A0A0E9RX11_ANGAN</name>
<reference evidence="1" key="1">
    <citation type="submission" date="2014-11" db="EMBL/GenBank/DDBJ databases">
        <authorList>
            <person name="Amaro Gonzalez C."/>
        </authorList>
    </citation>
    <scope>NUCLEOTIDE SEQUENCE</scope>
</reference>
<accession>A0A0E9RX11</accession>
<proteinExistence type="predicted"/>
<reference evidence="1" key="2">
    <citation type="journal article" date="2015" name="Fish Shellfish Immunol.">
        <title>Early steps in the European eel (Anguilla anguilla)-Vibrio vulnificus interaction in the gills: Role of the RtxA13 toxin.</title>
        <authorList>
            <person name="Callol A."/>
            <person name="Pajuelo D."/>
            <person name="Ebbesson L."/>
            <person name="Teles M."/>
            <person name="MacKenzie S."/>
            <person name="Amaro C."/>
        </authorList>
    </citation>
    <scope>NUCLEOTIDE SEQUENCE</scope>
</reference>
<dbReference type="AlphaFoldDB" id="A0A0E9RX11"/>
<evidence type="ECO:0000313" key="1">
    <source>
        <dbReference type="EMBL" id="JAH32793.1"/>
    </source>
</evidence>